<dbReference type="PANTHER" id="PTHR46580:SF2">
    <property type="entry name" value="MAM DOMAIN-CONTAINING PROTEIN"/>
    <property type="match status" value="1"/>
</dbReference>
<dbReference type="EMBL" id="VBAL01000197">
    <property type="protein sequence ID" value="TMI97768.1"/>
    <property type="molecule type" value="Genomic_DNA"/>
</dbReference>
<organism evidence="3 4">
    <name type="scientific">Candidatus Segetimicrobium genomatis</name>
    <dbReference type="NCBI Taxonomy" id="2569760"/>
    <lineage>
        <taxon>Bacteria</taxon>
        <taxon>Bacillati</taxon>
        <taxon>Candidatus Sysuimicrobiota</taxon>
        <taxon>Candidatus Sysuimicrobiia</taxon>
        <taxon>Candidatus Sysuimicrobiales</taxon>
        <taxon>Candidatus Segetimicrobiaceae</taxon>
        <taxon>Candidatus Segetimicrobium</taxon>
    </lineage>
</organism>
<evidence type="ECO:0000313" key="4">
    <source>
        <dbReference type="Proteomes" id="UP000319353"/>
    </source>
</evidence>
<evidence type="ECO:0000256" key="1">
    <source>
        <dbReference type="SAM" id="MobiDB-lite"/>
    </source>
</evidence>
<dbReference type="AlphaFoldDB" id="A0A537KPT8"/>
<evidence type="ECO:0000259" key="2">
    <source>
        <dbReference type="SMART" id="SM00429"/>
    </source>
</evidence>
<protein>
    <recommendedName>
        <fullName evidence="2">IPT/TIG domain-containing protein</fullName>
    </recommendedName>
</protein>
<reference evidence="3 4" key="1">
    <citation type="journal article" date="2019" name="Nat. Microbiol.">
        <title>Mediterranean grassland soil C-N compound turnover is dependent on rainfall and depth, and is mediated by genomically divergent microorganisms.</title>
        <authorList>
            <person name="Diamond S."/>
            <person name="Andeer P.F."/>
            <person name="Li Z."/>
            <person name="Crits-Christoph A."/>
            <person name="Burstein D."/>
            <person name="Anantharaman K."/>
            <person name="Lane K.R."/>
            <person name="Thomas B.C."/>
            <person name="Pan C."/>
            <person name="Northen T.R."/>
            <person name="Banfield J.F."/>
        </authorList>
    </citation>
    <scope>NUCLEOTIDE SEQUENCE [LARGE SCALE GENOMIC DNA]</scope>
    <source>
        <strain evidence="3">NP_4</strain>
    </source>
</reference>
<dbReference type="InterPro" id="IPR002909">
    <property type="entry name" value="IPT_dom"/>
</dbReference>
<feature type="domain" description="IPT/TIG" evidence="2">
    <location>
        <begin position="620"/>
        <end position="693"/>
    </location>
</feature>
<dbReference type="Gene3D" id="2.60.40.10">
    <property type="entry name" value="Immunoglobulins"/>
    <property type="match status" value="3"/>
</dbReference>
<proteinExistence type="predicted"/>
<comment type="caution">
    <text evidence="3">The sequence shown here is derived from an EMBL/GenBank/DDBJ whole genome shotgun (WGS) entry which is preliminary data.</text>
</comment>
<sequence>MNLVERDAACWLRRMGRSLSALVLGTLFLGLACGRGAAGPGGATAQGSSPATATAQAPIASSNFVGFEDPLSENGAWVALTTMAPQGTRFEKNNGALPDSAIGPSTNHAGARTTAAVPTDHYSEIVVGHVGLTNPGQIGPYVAPLVRVQTSGASIDSDYMWWGTQGNGDDNYLYRIDANGTSYTATKLLPHPPFNDGDRVRLIARGPVIYGIRNGVREFIYNTGEDLNKVHISYSTGTTGMLAFVPVGRPLTDATIASWATGPAPVSSGTWASSTFAGTENPLDEGDRWYPLPFQNGAGAPYSGFKKSGGLAIGLDPSHNASGVWSIAPPAKQYSEVTLGTVASGGGGPLVRIDRANNGQTGWLLFLFADNPGGSGIYKLTPDGNFTGPLFSFTPTIVAGDKWRLTADGNTLTASRNGVAQFTYTTDGSYPAGDVGIEAYTPAFTFAAWEGGDPAGATTSPTITGFTPSSGPVGTNVTINGTNFTGATAVAFNSVSASFTVTSATAIQATVPAGATTGPLSVTAPAGTATSSTAFTVVPPPTITSFAPTSGPAGTSVTINGTSFTGATAVAFNGVSASFTVTSDTAIQATVPAGATTGPLSVTAPAGTATSSAAFTVVPPPTITSFAPTSGPAGTSVTINGTSLTGATAVAFNGVSASFTVTSATAIQATVPAGATTGPLSVTAPAGTATSSTA</sequence>
<dbReference type="CDD" id="cd00102">
    <property type="entry name" value="IPT"/>
    <property type="match status" value="1"/>
</dbReference>
<gene>
    <name evidence="3" type="ORF">E6H01_12990</name>
</gene>
<evidence type="ECO:0000313" key="3">
    <source>
        <dbReference type="EMBL" id="TMI97768.1"/>
    </source>
</evidence>
<dbReference type="PROSITE" id="PS51257">
    <property type="entry name" value="PROKAR_LIPOPROTEIN"/>
    <property type="match status" value="1"/>
</dbReference>
<dbReference type="Pfam" id="PF01833">
    <property type="entry name" value="TIG"/>
    <property type="match status" value="3"/>
</dbReference>
<feature type="domain" description="IPT/TIG" evidence="2">
    <location>
        <begin position="540"/>
        <end position="618"/>
    </location>
</feature>
<feature type="compositionally biased region" description="Low complexity" evidence="1">
    <location>
        <begin position="681"/>
        <end position="694"/>
    </location>
</feature>
<dbReference type="Proteomes" id="UP000319353">
    <property type="component" value="Unassembled WGS sequence"/>
</dbReference>
<dbReference type="CDD" id="cd00603">
    <property type="entry name" value="IPT_PCSR"/>
    <property type="match status" value="1"/>
</dbReference>
<dbReference type="InterPro" id="IPR013783">
    <property type="entry name" value="Ig-like_fold"/>
</dbReference>
<dbReference type="InterPro" id="IPR014756">
    <property type="entry name" value="Ig_E-set"/>
</dbReference>
<dbReference type="PANTHER" id="PTHR46580">
    <property type="entry name" value="SENSOR KINASE-RELATED"/>
    <property type="match status" value="1"/>
</dbReference>
<name>A0A537KPT8_9BACT</name>
<accession>A0A537KPT8</accession>
<feature type="region of interest" description="Disordered" evidence="1">
    <location>
        <begin position="675"/>
        <end position="694"/>
    </location>
</feature>
<dbReference type="SUPFAM" id="SSF81296">
    <property type="entry name" value="E set domains"/>
    <property type="match status" value="3"/>
</dbReference>
<dbReference type="SMART" id="SM00429">
    <property type="entry name" value="IPT"/>
    <property type="match status" value="3"/>
</dbReference>
<feature type="domain" description="IPT/TIG" evidence="2">
    <location>
        <begin position="460"/>
        <end position="538"/>
    </location>
</feature>
<feature type="non-terminal residue" evidence="3">
    <location>
        <position position="694"/>
    </location>
</feature>